<feature type="transmembrane region" description="Helical" evidence="2">
    <location>
        <begin position="34"/>
        <end position="58"/>
    </location>
</feature>
<dbReference type="VEuPathDB" id="TriTrypDB:TcIL3000_5_4390"/>
<keyword evidence="2" id="KW-1133">Transmembrane helix</keyword>
<dbReference type="AlphaFoldDB" id="G0UM30"/>
<evidence type="ECO:0000256" key="1">
    <source>
        <dbReference type="SAM" id="MobiDB-lite"/>
    </source>
</evidence>
<accession>G0UM30</accession>
<reference evidence="3" key="1">
    <citation type="journal article" date="2012" name="Proc. Natl. Acad. Sci. U.S.A.">
        <title>Antigenic diversity is generated by distinct evolutionary mechanisms in African trypanosome species.</title>
        <authorList>
            <person name="Jackson A.P."/>
            <person name="Berry A."/>
            <person name="Aslett M."/>
            <person name="Allison H.C."/>
            <person name="Burton P."/>
            <person name="Vavrova-Anderson J."/>
            <person name="Brown R."/>
            <person name="Browne H."/>
            <person name="Corton N."/>
            <person name="Hauser H."/>
            <person name="Gamble J."/>
            <person name="Gilderthorp R."/>
            <person name="Marcello L."/>
            <person name="McQuillan J."/>
            <person name="Otto T.D."/>
            <person name="Quail M.A."/>
            <person name="Sanders M.J."/>
            <person name="van Tonder A."/>
            <person name="Ginger M.L."/>
            <person name="Field M.C."/>
            <person name="Barry J.D."/>
            <person name="Hertz-Fowler C."/>
            <person name="Berriman M."/>
        </authorList>
    </citation>
    <scope>NUCLEOTIDE SEQUENCE</scope>
    <source>
        <strain evidence="3">IL3000</strain>
    </source>
</reference>
<name>G0UM30_TRYCI</name>
<proteinExistence type="predicted"/>
<gene>
    <name evidence="3" type="ORF">TCIL3000_5_4390</name>
</gene>
<evidence type="ECO:0000256" key="2">
    <source>
        <dbReference type="SAM" id="Phobius"/>
    </source>
</evidence>
<keyword evidence="2" id="KW-0812">Transmembrane</keyword>
<protein>
    <submittedName>
        <fullName evidence="3">Uncharacterized protein TCIL3000_5_4390</fullName>
    </submittedName>
</protein>
<organism evidence="3">
    <name type="scientific">Trypanosoma congolense (strain IL3000)</name>
    <dbReference type="NCBI Taxonomy" id="1068625"/>
    <lineage>
        <taxon>Eukaryota</taxon>
        <taxon>Discoba</taxon>
        <taxon>Euglenozoa</taxon>
        <taxon>Kinetoplastea</taxon>
        <taxon>Metakinetoplastina</taxon>
        <taxon>Trypanosomatida</taxon>
        <taxon>Trypanosomatidae</taxon>
        <taxon>Trypanosoma</taxon>
        <taxon>Nannomonas</taxon>
    </lineage>
</organism>
<dbReference type="EMBL" id="HE575318">
    <property type="protein sequence ID" value="CCC90693.1"/>
    <property type="molecule type" value="Genomic_DNA"/>
</dbReference>
<keyword evidence="2" id="KW-0472">Membrane</keyword>
<feature type="region of interest" description="Disordered" evidence="1">
    <location>
        <begin position="334"/>
        <end position="359"/>
    </location>
</feature>
<evidence type="ECO:0000313" key="3">
    <source>
        <dbReference type="EMBL" id="CCC90693.1"/>
    </source>
</evidence>
<sequence length="359" mass="40429">MSGSDACSVTVTVSLSVLCVCLTFLFFFCRPLCLSLSIYIYVIIHLLLILISSFFYFLRLMFSKLRETVCITGRHFSQHNAAILWSNAVVWGYPSNVWVPAELVKRLSLRRSSRYPAPPISISAENGVRAFYNSSQLVCPEEELFAKVGAFVEAQRIMKEMSGGNEDMWPLNTNGEQLPPHFAREVRKRKILTEAIAQSRYWATEDEAACIFGSPFVPSFLTPERAVVLSGGPRCARLLYYNVCGTQRPDVFSSETCRHYRPVNFHGQAYDTKVAVQMKAHAIRYCCLDSLMWVTTSRAARAGVRLRSGVKPLVMYVGDIVSFVNVAMTDNPERLHGLSPSQTTHHSEECPLTGRLSKW</sequence>
<feature type="transmembrane region" description="Helical" evidence="2">
    <location>
        <begin position="7"/>
        <end position="28"/>
    </location>
</feature>